<evidence type="ECO:0000256" key="5">
    <source>
        <dbReference type="ARBA" id="ARBA00022801"/>
    </source>
</evidence>
<accession>A0A6M5YNY5</accession>
<evidence type="ECO:0000313" key="13">
    <source>
        <dbReference type="Proteomes" id="UP000503447"/>
    </source>
</evidence>
<reference evidence="13" key="1">
    <citation type="submission" date="2020-05" db="EMBL/GenBank/DDBJ databases">
        <title>Frigoriglobus tundricola gen. nov., sp. nov., a psychrotolerant cellulolytic planctomycete of the family Gemmataceae with two divergent copies of 16S rRNA gene.</title>
        <authorList>
            <person name="Kulichevskaya I.S."/>
            <person name="Ivanova A.A."/>
            <person name="Naumoff D.G."/>
            <person name="Beletsky A.V."/>
            <person name="Rijpstra W.I.C."/>
            <person name="Sinninghe Damste J.S."/>
            <person name="Mardanov A.V."/>
            <person name="Ravin N.V."/>
            <person name="Dedysh S.N."/>
        </authorList>
    </citation>
    <scope>NUCLEOTIDE SEQUENCE [LARGE SCALE GENOMIC DNA]</scope>
    <source>
        <strain evidence="13">PL17</strain>
    </source>
</reference>
<evidence type="ECO:0000256" key="4">
    <source>
        <dbReference type="ARBA" id="ARBA00022670"/>
    </source>
</evidence>
<feature type="active site" description="Charge relay system" evidence="8">
    <location>
        <position position="1002"/>
    </location>
</feature>
<dbReference type="AlphaFoldDB" id="A0A6M5YNY5"/>
<evidence type="ECO:0000256" key="8">
    <source>
        <dbReference type="PIRSR" id="PIRSR036421-1"/>
    </source>
</evidence>
<dbReference type="Gene3D" id="2.120.10.60">
    <property type="entry name" value="Tricorn protease N-terminal domain"/>
    <property type="match status" value="1"/>
</dbReference>
<dbReference type="InterPro" id="IPR012393">
    <property type="entry name" value="Tricorn_protease"/>
</dbReference>
<dbReference type="Pfam" id="PF26549">
    <property type="entry name" value="Tricorn_N"/>
    <property type="match status" value="1"/>
</dbReference>
<dbReference type="InterPro" id="IPR011659">
    <property type="entry name" value="WD40"/>
</dbReference>
<dbReference type="KEGG" id="ftj:FTUN_3351"/>
<comment type="function">
    <text evidence="7">Degrades oligopeptides.</text>
</comment>
<dbReference type="Gene3D" id="3.90.226.10">
    <property type="entry name" value="2-enoyl-CoA Hydratase, Chain A, domain 1"/>
    <property type="match status" value="1"/>
</dbReference>
<dbReference type="RefSeq" id="WP_171471512.1">
    <property type="nucleotide sequence ID" value="NZ_CP053452.2"/>
</dbReference>
<dbReference type="CDD" id="cd07562">
    <property type="entry name" value="Peptidase_S41_TRI"/>
    <property type="match status" value="1"/>
</dbReference>
<sequence>MLSHRFLLALVLPFTVALLPARALGQEPIRFARTPDISPDGKTVAFSYLGDIWTVEAIGGVARPVTMHEAHDINPVFSPDGRWIAFSSNRFGQYDVFVVSAVGGKPKRLTFDSAPDMVTGWTPDGKGIVFSSPRSTAYPSNAECFVVPVDGGAVRKLPLFEAKEAYFAPSGNAVAFVRGPGAWYRRGYHGSSNDDIWISTPDGKSPQRVTTYDGQDGYPSFSPDGRKLYYVTEENGKPGCANVVCRDLSPDFGPVGPAKRLTHHDEDTVRRARVSGNGEWIVYECGADLWVVGTRGDGPPRKLAIEVNADDKSNTERTVTFTRDATEYALSPSEDHAVLVIHGQLFLTRVPGGGKATRLTDHAFADSSPTWSPDGKKILFASDRNGTTDLYVLEADDPEHPELTKAHKFKTTRLTSTSNEESGATYSPKGDRIAFVREGKLWLMKPDGSDQKVLVAAQKVLDYDWSPDGKYIAYSRMDGSFAAEIYIAATDGTGLPVNVSRHATFNSDVSWSQTNGRLAYIGQRRTGYAVHVVSLQRPVADGSPKPPADQIDWDDLYLRSERPTSMGAEAGAIAPDGSQVAFRSFSSGDDLWLVSSSGQSLTRLTTGNQAPSEIRWAKKSSGTVYFLNGAGELRYVRTGFSFGTLAEPNKVAFAAKMTVRQNEQFAEMFAQCWRALSDNFYDTQLHGADWTAVRNKFFPLVAHTATREDLYALVSMMLGELNASHLGINGRMPTPDEWTADLGLIFADSYRGPGLKVAEVLKRGPADKRGLDIKAGDIVLSIDRVDLTDRVNVSKLLNNKAGEAVLLEVASDPKDAKTKRRVEIVAAPRPRIAQLMYDRWVQHNADAVAKASGGAVGYIHIPSMDEAGLDAFVRALYSDHFDKEAIVIDVRYNGGGFTHDQVLNYLAGKEHTFFKQRDGGEGLVLRATDRKWTKPMVVMTNNRSYSDAEIFPHAFRALGLGKVVGQATGGFVIGTGSVRLIDGSSFRIPRIGVFTNKGINMEKQGVVPDVAVEITPADWARGLDSQLLKAVDVVAADVKDWKRARAGTGSPAVATPAPPNPMPVAPGPHTRPAPATGAPTPAGLIPMAEE</sequence>
<dbReference type="SUPFAM" id="SSF50156">
    <property type="entry name" value="PDZ domain-like"/>
    <property type="match status" value="1"/>
</dbReference>
<protein>
    <recommendedName>
        <fullName evidence="7">Tricorn protease homolog</fullName>
        <ecNumber evidence="7">3.4.21.-</ecNumber>
    </recommendedName>
</protein>
<dbReference type="SUPFAM" id="SSF69304">
    <property type="entry name" value="Tricorn protease N-terminal domain"/>
    <property type="match status" value="1"/>
</dbReference>
<evidence type="ECO:0000256" key="7">
    <source>
        <dbReference type="PIRNR" id="PIRNR036421"/>
    </source>
</evidence>
<dbReference type="InterPro" id="IPR028204">
    <property type="entry name" value="Tricorn_C1"/>
</dbReference>
<feature type="compositionally biased region" description="Low complexity" evidence="10">
    <location>
        <begin position="1072"/>
        <end position="1083"/>
    </location>
</feature>
<feature type="region of interest" description="Disordered" evidence="10">
    <location>
        <begin position="1045"/>
        <end position="1090"/>
    </location>
</feature>
<dbReference type="InterPro" id="IPR036034">
    <property type="entry name" value="PDZ_sf"/>
</dbReference>
<dbReference type="SMART" id="SM00245">
    <property type="entry name" value="TSPc"/>
    <property type="match status" value="1"/>
</dbReference>
<dbReference type="InterPro" id="IPR029045">
    <property type="entry name" value="ClpP/crotonase-like_dom_sf"/>
</dbReference>
<dbReference type="InterPro" id="IPR011042">
    <property type="entry name" value="6-blade_b-propeller_TolB-like"/>
</dbReference>
<feature type="active site" description="Nucleophile" evidence="8">
    <location>
        <position position="946"/>
    </location>
</feature>
<dbReference type="Proteomes" id="UP000503447">
    <property type="component" value="Chromosome"/>
</dbReference>
<keyword evidence="4 7" id="KW-0645">Protease</keyword>
<keyword evidence="3 7" id="KW-0963">Cytoplasm</keyword>
<dbReference type="SUPFAM" id="SSF52096">
    <property type="entry name" value="ClpP/crotonase"/>
    <property type="match status" value="1"/>
</dbReference>
<dbReference type="PROSITE" id="PS50106">
    <property type="entry name" value="PDZ"/>
    <property type="match status" value="1"/>
</dbReference>
<feature type="active site" description="Charge relay system" evidence="8">
    <location>
        <position position="725"/>
    </location>
</feature>
<dbReference type="InterPro" id="IPR001478">
    <property type="entry name" value="PDZ"/>
</dbReference>
<dbReference type="PANTHER" id="PTHR43253:SF1">
    <property type="entry name" value="TRICORN PROTEASE HOMOLOG 2-RELATED"/>
    <property type="match status" value="1"/>
</dbReference>
<evidence type="ECO:0000256" key="2">
    <source>
        <dbReference type="ARBA" id="ARBA00008524"/>
    </source>
</evidence>
<dbReference type="Gene3D" id="3.30.750.44">
    <property type="match status" value="1"/>
</dbReference>
<dbReference type="Gene3D" id="2.120.10.30">
    <property type="entry name" value="TolB, C-terminal domain"/>
    <property type="match status" value="3"/>
</dbReference>
<dbReference type="SUPFAM" id="SSF82171">
    <property type="entry name" value="DPP6 N-terminal domain-like"/>
    <property type="match status" value="1"/>
</dbReference>
<organism evidence="12 13">
    <name type="scientific">Frigoriglobus tundricola</name>
    <dbReference type="NCBI Taxonomy" id="2774151"/>
    <lineage>
        <taxon>Bacteria</taxon>
        <taxon>Pseudomonadati</taxon>
        <taxon>Planctomycetota</taxon>
        <taxon>Planctomycetia</taxon>
        <taxon>Gemmatales</taxon>
        <taxon>Gemmataceae</taxon>
        <taxon>Frigoriglobus</taxon>
    </lineage>
</organism>
<dbReference type="Pfam" id="PF03572">
    <property type="entry name" value="Peptidase_S41"/>
    <property type="match status" value="1"/>
</dbReference>
<dbReference type="Pfam" id="PF14685">
    <property type="entry name" value="PDZ_Tricorn"/>
    <property type="match status" value="1"/>
</dbReference>
<gene>
    <name evidence="12" type="ORF">FTUN_3351</name>
</gene>
<evidence type="ECO:0000256" key="9">
    <source>
        <dbReference type="PIRSR" id="PIRSR036421-3"/>
    </source>
</evidence>
<evidence type="ECO:0000259" key="11">
    <source>
        <dbReference type="PROSITE" id="PS50106"/>
    </source>
</evidence>
<feature type="compositionally biased region" description="Pro residues" evidence="10">
    <location>
        <begin position="1056"/>
        <end position="1071"/>
    </location>
</feature>
<dbReference type="EMBL" id="CP053452">
    <property type="protein sequence ID" value="QJW95797.1"/>
    <property type="molecule type" value="Genomic_DNA"/>
</dbReference>
<dbReference type="InterPro" id="IPR029414">
    <property type="entry name" value="Tricorn_PDZ"/>
</dbReference>
<name>A0A6M5YNY5_9BACT</name>
<evidence type="ECO:0000256" key="6">
    <source>
        <dbReference type="ARBA" id="ARBA00022825"/>
    </source>
</evidence>
<evidence type="ECO:0000256" key="10">
    <source>
        <dbReference type="SAM" id="MobiDB-lite"/>
    </source>
</evidence>
<dbReference type="Pfam" id="PF07676">
    <property type="entry name" value="PD40"/>
    <property type="match status" value="3"/>
</dbReference>
<dbReference type="InterPro" id="IPR005151">
    <property type="entry name" value="Tail-specific_protease"/>
</dbReference>
<dbReference type="GO" id="GO:0008236">
    <property type="term" value="F:serine-type peptidase activity"/>
    <property type="evidence" value="ECO:0007669"/>
    <property type="project" value="UniProtKB-UniRule"/>
</dbReference>
<dbReference type="GO" id="GO:0006508">
    <property type="term" value="P:proteolysis"/>
    <property type="evidence" value="ECO:0007669"/>
    <property type="project" value="UniProtKB-UniRule"/>
</dbReference>
<dbReference type="Pfam" id="PF14684">
    <property type="entry name" value="Tricorn_C1"/>
    <property type="match status" value="1"/>
</dbReference>
<evidence type="ECO:0000313" key="12">
    <source>
        <dbReference type="EMBL" id="QJW95797.1"/>
    </source>
</evidence>
<dbReference type="Gene3D" id="2.30.42.10">
    <property type="match status" value="1"/>
</dbReference>
<comment type="similarity">
    <text evidence="2 7">Belongs to the peptidase S41B family.</text>
</comment>
<proteinExistence type="inferred from homology"/>
<comment type="subcellular location">
    <subcellularLocation>
        <location evidence="1 7">Cytoplasm</location>
    </subcellularLocation>
</comment>
<dbReference type="EC" id="3.4.21.-" evidence="7"/>
<feature type="domain" description="PDZ" evidence="11">
    <location>
        <begin position="742"/>
        <end position="789"/>
    </location>
</feature>
<evidence type="ECO:0000256" key="1">
    <source>
        <dbReference type="ARBA" id="ARBA00004496"/>
    </source>
</evidence>
<dbReference type="PANTHER" id="PTHR43253">
    <property type="entry name" value="TRICORN PROTEASE HOMOLOG 2-RELATED"/>
    <property type="match status" value="1"/>
</dbReference>
<evidence type="ECO:0000256" key="3">
    <source>
        <dbReference type="ARBA" id="ARBA00022490"/>
    </source>
</evidence>
<dbReference type="SMART" id="SM00228">
    <property type="entry name" value="PDZ"/>
    <property type="match status" value="1"/>
</dbReference>
<feature type="site" description="Transition state stabilizer; via amide nitrogen" evidence="9">
    <location>
        <position position="947"/>
    </location>
</feature>
<keyword evidence="13" id="KW-1185">Reference proteome</keyword>
<keyword evidence="6 7" id="KW-0720">Serine protease</keyword>
<keyword evidence="5 7" id="KW-0378">Hydrolase</keyword>
<dbReference type="GO" id="GO:0005737">
    <property type="term" value="C:cytoplasm"/>
    <property type="evidence" value="ECO:0007669"/>
    <property type="project" value="UniProtKB-SubCell"/>
</dbReference>
<dbReference type="PIRSF" id="PIRSF036421">
    <property type="entry name" value="Tricorn_protease"/>
    <property type="match status" value="1"/>
</dbReference>